<evidence type="ECO:0000259" key="7">
    <source>
        <dbReference type="Pfam" id="PF02668"/>
    </source>
</evidence>
<proteinExistence type="inferred from homology"/>
<dbReference type="Pfam" id="PF02668">
    <property type="entry name" value="TauD"/>
    <property type="match status" value="1"/>
</dbReference>
<accession>A0AA38R4U0</accession>
<dbReference type="AlphaFoldDB" id="A0AA38R4U0"/>
<keyword evidence="5" id="KW-0408">Iron</keyword>
<evidence type="ECO:0000256" key="6">
    <source>
        <dbReference type="SAM" id="MobiDB-lite"/>
    </source>
</evidence>
<evidence type="ECO:0000256" key="2">
    <source>
        <dbReference type="ARBA" id="ARBA00022723"/>
    </source>
</evidence>
<dbReference type="PANTHER" id="PTHR43779">
    <property type="entry name" value="DIOXYGENASE RV0097-RELATED"/>
    <property type="match status" value="1"/>
</dbReference>
<dbReference type="Proteomes" id="UP001174694">
    <property type="component" value="Unassembled WGS sequence"/>
</dbReference>
<gene>
    <name evidence="8" type="ORF">NKR23_g10639</name>
</gene>
<feature type="region of interest" description="Disordered" evidence="6">
    <location>
        <begin position="317"/>
        <end position="347"/>
    </location>
</feature>
<evidence type="ECO:0000256" key="4">
    <source>
        <dbReference type="ARBA" id="ARBA00023002"/>
    </source>
</evidence>
<protein>
    <submittedName>
        <fullName evidence="8">Alpha-ketoglutarate-dependent 2,4-dichlorophenoxyacetate dioxygenase</fullName>
    </submittedName>
</protein>
<dbReference type="EMBL" id="JANBVO010000049">
    <property type="protein sequence ID" value="KAJ9133549.1"/>
    <property type="molecule type" value="Genomic_DNA"/>
</dbReference>
<keyword evidence="2" id="KW-0479">Metal-binding</keyword>
<feature type="compositionally biased region" description="Polar residues" evidence="6">
    <location>
        <begin position="328"/>
        <end position="340"/>
    </location>
</feature>
<evidence type="ECO:0000256" key="3">
    <source>
        <dbReference type="ARBA" id="ARBA00022964"/>
    </source>
</evidence>
<comment type="caution">
    <text evidence="8">The sequence shown here is derived from an EMBL/GenBank/DDBJ whole genome shotgun (WGS) entry which is preliminary data.</text>
</comment>
<sequence>MTGVIQDTPFKTLKVRELHPTFAAEVEGVDWSNVTDEQLEEIKAAMAKYGVCVFRNTGLTDDAHVAFSQRLGDLDNVKRYLQGGRKLRYAHAELFDAGNLDDAGQLLDRDSPRAHAGRGNGLFHSDSSFNPRRASYSLLRAVAIPPPGTGGDTEFCDTRAAWDGLPAGTRAELLAGGYAGAHCLAQSRKLGSPAYFADVDPAEAPMALHRVAQLHEPSGRMVLYVGAHMHHLERRAPGAEALGEEESAALVEALNAHASREEYRVSVGWEQPGDMVIWDNRCTLHRAAGGSFEGRFGRDMRRTTVHDDGAEAWGLNRVGEEMPGPQSWLKQSQPQPQTVAPTAVAAS</sequence>
<dbReference type="PANTHER" id="PTHR43779:SF3">
    <property type="entry name" value="(3R)-3-[(CARBOXYMETHYL)AMINO]FATTY ACID OXYGENASE_DECARBOXYLASE"/>
    <property type="match status" value="1"/>
</dbReference>
<name>A0AA38R4U0_9PEZI</name>
<evidence type="ECO:0000313" key="8">
    <source>
        <dbReference type="EMBL" id="KAJ9133549.1"/>
    </source>
</evidence>
<evidence type="ECO:0000256" key="1">
    <source>
        <dbReference type="ARBA" id="ARBA00005896"/>
    </source>
</evidence>
<organism evidence="8 9">
    <name type="scientific">Pleurostoma richardsiae</name>
    <dbReference type="NCBI Taxonomy" id="41990"/>
    <lineage>
        <taxon>Eukaryota</taxon>
        <taxon>Fungi</taxon>
        <taxon>Dikarya</taxon>
        <taxon>Ascomycota</taxon>
        <taxon>Pezizomycotina</taxon>
        <taxon>Sordariomycetes</taxon>
        <taxon>Sordariomycetidae</taxon>
        <taxon>Calosphaeriales</taxon>
        <taxon>Pleurostomataceae</taxon>
        <taxon>Pleurostoma</taxon>
    </lineage>
</organism>
<evidence type="ECO:0000256" key="5">
    <source>
        <dbReference type="ARBA" id="ARBA00023004"/>
    </source>
</evidence>
<keyword evidence="9" id="KW-1185">Reference proteome</keyword>
<keyword evidence="4" id="KW-0560">Oxidoreductase</keyword>
<feature type="domain" description="TauD/TfdA-like" evidence="7">
    <location>
        <begin position="15"/>
        <end position="304"/>
    </location>
</feature>
<reference evidence="8" key="1">
    <citation type="submission" date="2022-07" db="EMBL/GenBank/DDBJ databases">
        <title>Fungi with potential for degradation of polypropylene.</title>
        <authorList>
            <person name="Gostincar C."/>
        </authorList>
    </citation>
    <scope>NUCLEOTIDE SEQUENCE</scope>
    <source>
        <strain evidence="8">EXF-13308</strain>
    </source>
</reference>
<dbReference type="Gene3D" id="3.60.130.10">
    <property type="entry name" value="Clavaminate synthase-like"/>
    <property type="match status" value="1"/>
</dbReference>
<evidence type="ECO:0000313" key="9">
    <source>
        <dbReference type="Proteomes" id="UP001174694"/>
    </source>
</evidence>
<comment type="similarity">
    <text evidence="1">Belongs to the TfdA dioxygenase family.</text>
</comment>
<dbReference type="GO" id="GO:0051213">
    <property type="term" value="F:dioxygenase activity"/>
    <property type="evidence" value="ECO:0007669"/>
    <property type="project" value="UniProtKB-KW"/>
</dbReference>
<dbReference type="InterPro" id="IPR042098">
    <property type="entry name" value="TauD-like_sf"/>
</dbReference>
<keyword evidence="3 8" id="KW-0223">Dioxygenase</keyword>
<dbReference type="InterPro" id="IPR003819">
    <property type="entry name" value="TauD/TfdA-like"/>
</dbReference>
<dbReference type="SUPFAM" id="SSF51197">
    <property type="entry name" value="Clavaminate synthase-like"/>
    <property type="match status" value="1"/>
</dbReference>
<dbReference type="GO" id="GO:0046872">
    <property type="term" value="F:metal ion binding"/>
    <property type="evidence" value="ECO:0007669"/>
    <property type="project" value="UniProtKB-KW"/>
</dbReference>
<dbReference type="InterPro" id="IPR051178">
    <property type="entry name" value="TfdA_dioxygenase"/>
</dbReference>